<accession>A0A1I6CW53</accession>
<keyword evidence="8" id="KW-1185">Reference proteome</keyword>
<protein>
    <recommendedName>
        <fullName evidence="9">GPR1/FUN34/yaaH family protein</fullName>
    </recommendedName>
</protein>
<feature type="transmembrane region" description="Helical" evidence="6">
    <location>
        <begin position="40"/>
        <end position="58"/>
    </location>
</feature>
<keyword evidence="5 6" id="KW-0472">Membrane</keyword>
<proteinExistence type="inferred from homology"/>
<feature type="transmembrane region" description="Helical" evidence="6">
    <location>
        <begin position="105"/>
        <end position="123"/>
    </location>
</feature>
<dbReference type="GO" id="GO:0015360">
    <property type="term" value="F:acetate:proton symporter activity"/>
    <property type="evidence" value="ECO:0007669"/>
    <property type="project" value="TreeGrafter"/>
</dbReference>
<feature type="transmembrane region" description="Helical" evidence="6">
    <location>
        <begin position="129"/>
        <end position="150"/>
    </location>
</feature>
<dbReference type="RefSeq" id="WP_092481829.1">
    <property type="nucleotide sequence ID" value="NZ_FOYM01000002.1"/>
</dbReference>
<evidence type="ECO:0000313" key="7">
    <source>
        <dbReference type="EMBL" id="SFQ97351.1"/>
    </source>
</evidence>
<dbReference type="PANTHER" id="PTHR30178:SF3">
    <property type="entry name" value="SUCCINATE-ACETATE_PROTON SYMPORTER SATP"/>
    <property type="match status" value="1"/>
</dbReference>
<evidence type="ECO:0000313" key="8">
    <source>
        <dbReference type="Proteomes" id="UP000199584"/>
    </source>
</evidence>
<dbReference type="Proteomes" id="UP000199584">
    <property type="component" value="Unassembled WGS sequence"/>
</dbReference>
<feature type="transmembrane region" description="Helical" evidence="6">
    <location>
        <begin position="162"/>
        <end position="183"/>
    </location>
</feature>
<evidence type="ECO:0000256" key="4">
    <source>
        <dbReference type="ARBA" id="ARBA00022989"/>
    </source>
</evidence>
<dbReference type="InterPro" id="IPR000791">
    <property type="entry name" value="Gpr1/Fun34/SatP-like"/>
</dbReference>
<dbReference type="GO" id="GO:0071422">
    <property type="term" value="P:succinate transmembrane transport"/>
    <property type="evidence" value="ECO:0007669"/>
    <property type="project" value="TreeGrafter"/>
</dbReference>
<evidence type="ECO:0000256" key="3">
    <source>
        <dbReference type="ARBA" id="ARBA00022692"/>
    </source>
</evidence>
<evidence type="ECO:0008006" key="9">
    <source>
        <dbReference type="Google" id="ProtNLM"/>
    </source>
</evidence>
<dbReference type="EMBL" id="FOYM01000002">
    <property type="protein sequence ID" value="SFQ97351.1"/>
    <property type="molecule type" value="Genomic_DNA"/>
</dbReference>
<gene>
    <name evidence="7" type="ORF">SAMN05660706_102165</name>
</gene>
<dbReference type="InterPro" id="IPR047623">
    <property type="entry name" value="SatP"/>
</dbReference>
<dbReference type="AlphaFoldDB" id="A0A1I6CW53"/>
<dbReference type="GO" id="GO:0005886">
    <property type="term" value="C:plasma membrane"/>
    <property type="evidence" value="ECO:0007669"/>
    <property type="project" value="TreeGrafter"/>
</dbReference>
<sequence length="205" mass="21694">MSHGHGPANPGPAGLVALAMACFTFYAVHTGKVDGSCIPLLGIWLIGGFIVQVIVGIMELNHGNIVGGNIFTFFSAFFMFVTGGELIFKFFAAQNGWTIDARIDGWAWLALAIALLTWTPAYFKSPLSLLGVVLALDVAVPVVAFMDLGILGHEWHAVSGNFLGLAGIFGLYTAWGVILNTQFGRTIIPLGGPIVKDQVSVSASK</sequence>
<keyword evidence="3 6" id="KW-0812">Transmembrane</keyword>
<organism evidence="7 8">
    <name type="scientific">Desulfoscipio geothermicus DSM 3669</name>
    <dbReference type="NCBI Taxonomy" id="1121426"/>
    <lineage>
        <taxon>Bacteria</taxon>
        <taxon>Bacillati</taxon>
        <taxon>Bacillota</taxon>
        <taxon>Clostridia</taxon>
        <taxon>Eubacteriales</taxon>
        <taxon>Desulfallaceae</taxon>
        <taxon>Desulfoscipio</taxon>
    </lineage>
</organism>
<dbReference type="STRING" id="39060.SAMN05660706_102165"/>
<feature type="transmembrane region" description="Helical" evidence="6">
    <location>
        <begin position="12"/>
        <end position="28"/>
    </location>
</feature>
<dbReference type="PANTHER" id="PTHR30178">
    <property type="entry name" value="INNER MEMBRANE PROTEIN YAAH"/>
    <property type="match status" value="1"/>
</dbReference>
<feature type="transmembrane region" description="Helical" evidence="6">
    <location>
        <begin position="70"/>
        <end position="93"/>
    </location>
</feature>
<keyword evidence="4 6" id="KW-1133">Transmembrane helix</keyword>
<evidence type="ECO:0000256" key="2">
    <source>
        <dbReference type="ARBA" id="ARBA00005587"/>
    </source>
</evidence>
<comment type="subcellular location">
    <subcellularLocation>
        <location evidence="1">Membrane</location>
        <topology evidence="1">Multi-pass membrane protein</topology>
    </subcellularLocation>
</comment>
<dbReference type="OrthoDB" id="9787939at2"/>
<comment type="similarity">
    <text evidence="2">Belongs to the acetate uptake transporter (AceTr) (TC 2.A.96) family.</text>
</comment>
<evidence type="ECO:0000256" key="1">
    <source>
        <dbReference type="ARBA" id="ARBA00004141"/>
    </source>
</evidence>
<evidence type="ECO:0000256" key="6">
    <source>
        <dbReference type="SAM" id="Phobius"/>
    </source>
</evidence>
<name>A0A1I6CW53_9FIRM</name>
<evidence type="ECO:0000256" key="5">
    <source>
        <dbReference type="ARBA" id="ARBA00023136"/>
    </source>
</evidence>
<reference evidence="8" key="1">
    <citation type="submission" date="2016-10" db="EMBL/GenBank/DDBJ databases">
        <authorList>
            <person name="Varghese N."/>
            <person name="Submissions S."/>
        </authorList>
    </citation>
    <scope>NUCLEOTIDE SEQUENCE [LARGE SCALE GENOMIC DNA]</scope>
    <source>
        <strain evidence="8">DSM 3669</strain>
    </source>
</reference>
<dbReference type="Pfam" id="PF01184">
    <property type="entry name" value="Gpr1_Fun34_YaaH"/>
    <property type="match status" value="1"/>
</dbReference>